<dbReference type="AlphaFoldDB" id="A0AA95C6C5"/>
<evidence type="ECO:0000256" key="1">
    <source>
        <dbReference type="ARBA" id="ARBA00009995"/>
    </source>
</evidence>
<dbReference type="PROSITE" id="PS00375">
    <property type="entry name" value="UDPGT"/>
    <property type="match status" value="1"/>
</dbReference>
<dbReference type="Pfam" id="PF00201">
    <property type="entry name" value="UDPGT"/>
    <property type="match status" value="1"/>
</dbReference>
<name>A0AA95C6C5_GLYGL</name>
<feature type="compositionally biased region" description="Basic and acidic residues" evidence="6">
    <location>
        <begin position="443"/>
        <end position="455"/>
    </location>
</feature>
<evidence type="ECO:0000313" key="7">
    <source>
        <dbReference type="EMBL" id="UXY92012.1"/>
    </source>
</evidence>
<comment type="similarity">
    <text evidence="1 4">Belongs to the UDP-glycosyltransferase family.</text>
</comment>
<dbReference type="FunFam" id="3.40.50.2000:FF:000071">
    <property type="entry name" value="Glycosyltransferase"/>
    <property type="match status" value="1"/>
</dbReference>
<dbReference type="PANTHER" id="PTHR48047">
    <property type="entry name" value="GLYCOSYLTRANSFERASE"/>
    <property type="match status" value="1"/>
</dbReference>
<keyword evidence="2 4" id="KW-0328">Glycosyltransferase</keyword>
<protein>
    <recommendedName>
        <fullName evidence="5">Glycosyltransferase</fullName>
        <ecNumber evidence="5">2.4.1.-</ecNumber>
    </recommendedName>
</protein>
<dbReference type="EC" id="2.4.1.-" evidence="5"/>
<evidence type="ECO:0000256" key="5">
    <source>
        <dbReference type="RuleBase" id="RU362057"/>
    </source>
</evidence>
<proteinExistence type="evidence at transcript level"/>
<dbReference type="CDD" id="cd03784">
    <property type="entry name" value="GT1_Gtf-like"/>
    <property type="match status" value="1"/>
</dbReference>
<keyword evidence="3 4" id="KW-0808">Transferase</keyword>
<dbReference type="PANTHER" id="PTHR48047:SF229">
    <property type="entry name" value="UDP-GLYCOSYLTRANSFERASE 73C3-RELATED"/>
    <property type="match status" value="1"/>
</dbReference>
<feature type="region of interest" description="Disordered" evidence="6">
    <location>
        <begin position="435"/>
        <end position="455"/>
    </location>
</feature>
<organism evidence="7">
    <name type="scientific">Glycyrrhiza glabra</name>
    <name type="common">Licorice</name>
    <dbReference type="NCBI Taxonomy" id="49827"/>
    <lineage>
        <taxon>Eukaryota</taxon>
        <taxon>Viridiplantae</taxon>
        <taxon>Streptophyta</taxon>
        <taxon>Embryophyta</taxon>
        <taxon>Tracheophyta</taxon>
        <taxon>Spermatophyta</taxon>
        <taxon>Magnoliopsida</taxon>
        <taxon>eudicotyledons</taxon>
        <taxon>Gunneridae</taxon>
        <taxon>Pentapetalae</taxon>
        <taxon>rosids</taxon>
        <taxon>fabids</taxon>
        <taxon>Fabales</taxon>
        <taxon>Fabaceae</taxon>
        <taxon>Papilionoideae</taxon>
        <taxon>50 kb inversion clade</taxon>
        <taxon>NPAAA clade</taxon>
        <taxon>Hologalegina</taxon>
        <taxon>IRL clade</taxon>
        <taxon>Galegeae</taxon>
        <taxon>Glycyrrhiza</taxon>
    </lineage>
</organism>
<dbReference type="InterPro" id="IPR035595">
    <property type="entry name" value="UDP_glycos_trans_CS"/>
</dbReference>
<evidence type="ECO:0000256" key="6">
    <source>
        <dbReference type="SAM" id="MobiDB-lite"/>
    </source>
</evidence>
<dbReference type="SUPFAM" id="SSF53756">
    <property type="entry name" value="UDP-Glycosyltransferase/glycogen phosphorylase"/>
    <property type="match status" value="1"/>
</dbReference>
<dbReference type="InterPro" id="IPR002213">
    <property type="entry name" value="UDP_glucos_trans"/>
</dbReference>
<evidence type="ECO:0000256" key="3">
    <source>
        <dbReference type="ARBA" id="ARBA00022679"/>
    </source>
</evidence>
<dbReference type="FunFam" id="3.40.50.2000:FF:000047">
    <property type="entry name" value="Glycosyltransferase"/>
    <property type="match status" value="1"/>
</dbReference>
<accession>A0AA95C6C5</accession>
<dbReference type="GO" id="GO:0035251">
    <property type="term" value="F:UDP-glucosyltransferase activity"/>
    <property type="evidence" value="ECO:0007669"/>
    <property type="project" value="TreeGrafter"/>
</dbReference>
<sequence length="455" mass="51261">MASSQAPKLHFVLFPFMDQGHMIPMMDLAKTLVQHNAIVTVVTTPRNAARFEPIVARYVDSGFQIRLVPLQFPCKEAGVPDGCESIDMLPSLDMALNLFTATKFLREPVEKLFQELTPPPSCIISDTSLPYTIHIATKFNIPRISFSGVSCFYVTCLNNLLASDVMQRVATESEYFVLPGIADKIEMTNAQTGIQLKWKEFHGEILAAEMASYGILVNSFEELEPTYAGDNKKVRGGRMWCVGPLSLCNKDQFDKVQRGNTNKLSIDESQSLKWLDRQKPRTVIYVCFGSIGNLKSLQLVELGLALEATKLRPFIWVIRDGNQLEVLEKWLKEDGFEERMKDRGLVIRGWAPQLAILSHPAIGGFMTHSGWNSTLEAICVGVPMVTWPLFADQFFNERQVVEILKVGVKVGVESPQEEETGVLVKREDIEWAVEELMGDTSENEERRKRIKELAE</sequence>
<evidence type="ECO:0000256" key="2">
    <source>
        <dbReference type="ARBA" id="ARBA00022676"/>
    </source>
</evidence>
<dbReference type="EMBL" id="MZ574457">
    <property type="protein sequence ID" value="UXY92012.1"/>
    <property type="molecule type" value="mRNA"/>
</dbReference>
<dbReference type="Gene3D" id="3.40.50.2000">
    <property type="entry name" value="Glycogen Phosphorylase B"/>
    <property type="match status" value="2"/>
</dbReference>
<reference evidence="7" key="1">
    <citation type="submission" date="2021-07" db="EMBL/GenBank/DDBJ databases">
        <authorList>
            <person name="Zhang L."/>
            <person name="Feng X."/>
            <person name="Li C."/>
        </authorList>
    </citation>
    <scope>NUCLEOTIDE SEQUENCE</scope>
</reference>
<evidence type="ECO:0000256" key="4">
    <source>
        <dbReference type="RuleBase" id="RU003718"/>
    </source>
</evidence>